<evidence type="ECO:0008006" key="4">
    <source>
        <dbReference type="Google" id="ProtNLM"/>
    </source>
</evidence>
<name>A0ABU1X3S5_SPHXE</name>
<keyword evidence="3" id="KW-1185">Reference proteome</keyword>
<gene>
    <name evidence="2" type="ORF">J2W40_003070</name>
</gene>
<keyword evidence="1" id="KW-0812">Transmembrane</keyword>
<feature type="transmembrane region" description="Helical" evidence="1">
    <location>
        <begin position="37"/>
        <end position="61"/>
    </location>
</feature>
<sequence>MREAKDIVNGSARLLGYSGLLPQMAAIGTMLTGGPELYWTAMAVAYGYAAFIFSFLGGVWWGLGLSIAQPPRWIFVAAVMPSLIALATYLPWVLGWDWPRPSLMILAVALIASPLVDRLIVRGREGFGGWLQLRWHLSLGLGGLTLLAGLL</sequence>
<dbReference type="InterPro" id="IPR021836">
    <property type="entry name" value="DUF3429"/>
</dbReference>
<dbReference type="RefSeq" id="WP_310226283.1">
    <property type="nucleotide sequence ID" value="NZ_JAVDWV010000014.1"/>
</dbReference>
<keyword evidence="1" id="KW-0472">Membrane</keyword>
<evidence type="ECO:0000313" key="2">
    <source>
        <dbReference type="EMBL" id="MDR7156229.1"/>
    </source>
</evidence>
<keyword evidence="1" id="KW-1133">Transmembrane helix</keyword>
<dbReference type="EMBL" id="JAVDWV010000014">
    <property type="protein sequence ID" value="MDR7156229.1"/>
    <property type="molecule type" value="Genomic_DNA"/>
</dbReference>
<feature type="transmembrane region" description="Helical" evidence="1">
    <location>
        <begin position="12"/>
        <end position="31"/>
    </location>
</feature>
<reference evidence="2 3" key="1">
    <citation type="submission" date="2023-07" db="EMBL/GenBank/DDBJ databases">
        <title>Sorghum-associated microbial communities from plants grown in Nebraska, USA.</title>
        <authorList>
            <person name="Schachtman D."/>
        </authorList>
    </citation>
    <scope>NUCLEOTIDE SEQUENCE [LARGE SCALE GENOMIC DNA]</scope>
    <source>
        <strain evidence="2 3">4256</strain>
    </source>
</reference>
<evidence type="ECO:0000313" key="3">
    <source>
        <dbReference type="Proteomes" id="UP001267638"/>
    </source>
</evidence>
<organism evidence="2 3">
    <name type="scientific">Sphingobium xenophagum</name>
    <dbReference type="NCBI Taxonomy" id="121428"/>
    <lineage>
        <taxon>Bacteria</taxon>
        <taxon>Pseudomonadati</taxon>
        <taxon>Pseudomonadota</taxon>
        <taxon>Alphaproteobacteria</taxon>
        <taxon>Sphingomonadales</taxon>
        <taxon>Sphingomonadaceae</taxon>
        <taxon>Sphingobium</taxon>
    </lineage>
</organism>
<comment type="caution">
    <text evidence="2">The sequence shown here is derived from an EMBL/GenBank/DDBJ whole genome shotgun (WGS) entry which is preliminary data.</text>
</comment>
<protein>
    <recommendedName>
        <fullName evidence="4">DUF3429 domain-containing protein</fullName>
    </recommendedName>
</protein>
<accession>A0ABU1X3S5</accession>
<dbReference type="Proteomes" id="UP001267638">
    <property type="component" value="Unassembled WGS sequence"/>
</dbReference>
<proteinExistence type="predicted"/>
<evidence type="ECO:0000256" key="1">
    <source>
        <dbReference type="SAM" id="Phobius"/>
    </source>
</evidence>
<feature type="transmembrane region" description="Helical" evidence="1">
    <location>
        <begin position="73"/>
        <end position="92"/>
    </location>
</feature>
<dbReference type="Pfam" id="PF11911">
    <property type="entry name" value="DUF3429"/>
    <property type="match status" value="1"/>
</dbReference>